<dbReference type="RefSeq" id="WP_042057159.1">
    <property type="nucleotide sequence ID" value="NZ_BAND01000027.1"/>
</dbReference>
<evidence type="ECO:0000256" key="2">
    <source>
        <dbReference type="ARBA" id="ARBA00023002"/>
    </source>
</evidence>
<comment type="caution">
    <text evidence="3">The sequence shown here is derived from an EMBL/GenBank/DDBJ whole genome shotgun (WGS) entry which is preliminary data.</text>
</comment>
<evidence type="ECO:0000313" key="4">
    <source>
        <dbReference type="Proteomes" id="UP000019760"/>
    </source>
</evidence>
<keyword evidence="4" id="KW-1185">Reference proteome</keyword>
<dbReference type="PANTHER" id="PTHR43673">
    <property type="entry name" value="NAD(P)H NITROREDUCTASE YDGI-RELATED"/>
    <property type="match status" value="1"/>
</dbReference>
<comment type="similarity">
    <text evidence="1">Belongs to the nitroreductase family.</text>
</comment>
<dbReference type="SUPFAM" id="SSF55469">
    <property type="entry name" value="FMN-dependent nitroreductase-like"/>
    <property type="match status" value="1"/>
</dbReference>
<name>A0A023D3V6_ACIMT</name>
<evidence type="ECO:0000313" key="3">
    <source>
        <dbReference type="EMBL" id="GAJ28496.1"/>
    </source>
</evidence>
<dbReference type="Gene3D" id="3.40.109.10">
    <property type="entry name" value="NADH Oxidase"/>
    <property type="match status" value="1"/>
</dbReference>
<reference evidence="4" key="1">
    <citation type="journal article" date="2014" name="FEMS Microbiol. Lett.">
        <title>Draft Genomic DNA Sequence of the Facultatively Methylotrophic Bacterium Acidomonas methanolica type strain MB58.</title>
        <authorList>
            <person name="Higashiura N."/>
            <person name="Hadano H."/>
            <person name="Hirakawa H."/>
            <person name="Matsutani M."/>
            <person name="Takabe S."/>
            <person name="Matsushita K."/>
            <person name="Azuma Y."/>
        </authorList>
    </citation>
    <scope>NUCLEOTIDE SEQUENCE [LARGE SCALE GENOMIC DNA]</scope>
    <source>
        <strain evidence="4">MB58</strain>
    </source>
</reference>
<keyword evidence="2" id="KW-0560">Oxidoreductase</keyword>
<accession>A0A023D3V6</accession>
<dbReference type="InterPro" id="IPR000415">
    <property type="entry name" value="Nitroreductase-like"/>
</dbReference>
<dbReference type="Proteomes" id="UP000019760">
    <property type="component" value="Unassembled WGS sequence"/>
</dbReference>
<evidence type="ECO:0000256" key="1">
    <source>
        <dbReference type="ARBA" id="ARBA00007118"/>
    </source>
</evidence>
<dbReference type="GO" id="GO:0016491">
    <property type="term" value="F:oxidoreductase activity"/>
    <property type="evidence" value="ECO:0007669"/>
    <property type="project" value="UniProtKB-KW"/>
</dbReference>
<dbReference type="OrthoDB" id="9784375at2"/>
<gene>
    <name evidence="3" type="ORF">Amme_027_047</name>
</gene>
<proteinExistence type="inferred from homology"/>
<organism evidence="3 4">
    <name type="scientific">Acidomonas methanolica NBRC 104435</name>
    <dbReference type="NCBI Taxonomy" id="1231351"/>
    <lineage>
        <taxon>Bacteria</taxon>
        <taxon>Pseudomonadati</taxon>
        <taxon>Pseudomonadota</taxon>
        <taxon>Alphaproteobacteria</taxon>
        <taxon>Acetobacterales</taxon>
        <taxon>Acetobacteraceae</taxon>
        <taxon>Acidomonas</taxon>
    </lineage>
</organism>
<dbReference type="AlphaFoldDB" id="A0A023D3V6"/>
<dbReference type="NCBIfam" id="NF003768">
    <property type="entry name" value="PRK05365.1"/>
    <property type="match status" value="1"/>
</dbReference>
<dbReference type="PANTHER" id="PTHR43673:SF10">
    <property type="entry name" value="NADH DEHYDROGENASE_NAD(P)H NITROREDUCTASE XCC3605-RELATED"/>
    <property type="match status" value="1"/>
</dbReference>
<protein>
    <submittedName>
        <fullName evidence="3">NADH dehydrogenase/NAD(P)H nitroreductase</fullName>
    </submittedName>
</protein>
<reference evidence="3 4" key="2">
    <citation type="journal article" date="2014" name="FEMS Microbiol. Lett.">
        <title>Draft genomic DNA sequence of the facultatively methylotrophic bacterium Acidomonas methanolica type strain MB58.</title>
        <authorList>
            <person name="Higashiura N."/>
            <person name="Hadano H."/>
            <person name="Hirakawa H."/>
            <person name="Matsutani M."/>
            <person name="Takabe S."/>
            <person name="Matsushita K."/>
            <person name="Azuma Y."/>
        </authorList>
    </citation>
    <scope>NUCLEOTIDE SEQUENCE [LARGE SCALE GENOMIC DNA]</scope>
    <source>
        <strain evidence="3 4">MB58</strain>
    </source>
</reference>
<dbReference type="EMBL" id="BAND01000027">
    <property type="protein sequence ID" value="GAJ28496.1"/>
    <property type="molecule type" value="Genomic_DNA"/>
</dbReference>
<sequence length="203" mass="21393">MSGVVAPEGGVLSDEGLDRLFRQARTPRRFGPRPVPPEILTSVYDLAKLGPTSGNCCPGRVVFLTSEGAKARLVPALSPANVALCASAPVVAVVCHDPLFFEMLPRLNEEAGLRDWFAADVGLSDETALRNGTLQGAYLILAARALGLDAAPMSGFDSFLVEDGLLASTGWRANFLIALGYAEDAPAAPRAPRPDFADACRVL</sequence>